<evidence type="ECO:0000256" key="3">
    <source>
        <dbReference type="ARBA" id="ARBA00022989"/>
    </source>
</evidence>
<dbReference type="GO" id="GO:0016020">
    <property type="term" value="C:membrane"/>
    <property type="evidence" value="ECO:0007669"/>
    <property type="project" value="UniProtKB-SubCell"/>
</dbReference>
<comment type="caution">
    <text evidence="7">The sequence shown here is derived from an EMBL/GenBank/DDBJ whole genome shotgun (WGS) entry which is preliminary data.</text>
</comment>
<keyword evidence="6" id="KW-0732">Signal</keyword>
<comment type="subcellular location">
    <subcellularLocation>
        <location evidence="1">Membrane</location>
        <topology evidence="1">Multi-pass membrane protein</topology>
    </subcellularLocation>
</comment>
<evidence type="ECO:0000313" key="8">
    <source>
        <dbReference type="Proteomes" id="UP000277579"/>
    </source>
</evidence>
<keyword evidence="3 5" id="KW-1133">Transmembrane helix</keyword>
<keyword evidence="8" id="KW-1185">Reference proteome</keyword>
<organism evidence="7 8">
    <name type="scientific">Flavobacterium endophyticum</name>
    <dbReference type="NCBI Taxonomy" id="1540163"/>
    <lineage>
        <taxon>Bacteria</taxon>
        <taxon>Pseudomonadati</taxon>
        <taxon>Bacteroidota</taxon>
        <taxon>Flavobacteriia</taxon>
        <taxon>Flavobacteriales</taxon>
        <taxon>Flavobacteriaceae</taxon>
        <taxon>Flavobacterium</taxon>
    </lineage>
</organism>
<dbReference type="Proteomes" id="UP000277579">
    <property type="component" value="Unassembled WGS sequence"/>
</dbReference>
<evidence type="ECO:0000256" key="2">
    <source>
        <dbReference type="ARBA" id="ARBA00022692"/>
    </source>
</evidence>
<reference evidence="7 8" key="1">
    <citation type="submission" date="2018-10" db="EMBL/GenBank/DDBJ databases">
        <title>Genomic Encyclopedia of Archaeal and Bacterial Type Strains, Phase II (KMG-II): from individual species to whole genera.</title>
        <authorList>
            <person name="Goeker M."/>
        </authorList>
    </citation>
    <scope>NUCLEOTIDE SEQUENCE [LARGE SCALE GENOMIC DNA]</scope>
    <source>
        <strain evidence="7 8">DSM 29537</strain>
    </source>
</reference>
<dbReference type="EMBL" id="RBLC01000001">
    <property type="protein sequence ID" value="RKS26215.1"/>
    <property type="molecule type" value="Genomic_DNA"/>
</dbReference>
<accession>A0A495MLJ2</accession>
<dbReference type="Pfam" id="PF07681">
    <property type="entry name" value="DoxX"/>
    <property type="match status" value="1"/>
</dbReference>
<protein>
    <submittedName>
        <fullName evidence="7">DoxX-like protein</fullName>
    </submittedName>
</protein>
<dbReference type="AlphaFoldDB" id="A0A495MLJ2"/>
<feature type="chain" id="PRO_5019869073" evidence="6">
    <location>
        <begin position="25"/>
        <end position="149"/>
    </location>
</feature>
<proteinExistence type="predicted"/>
<keyword evidence="2 5" id="KW-0812">Transmembrane</keyword>
<evidence type="ECO:0000256" key="5">
    <source>
        <dbReference type="SAM" id="Phobius"/>
    </source>
</evidence>
<sequence>MKMKTFSQVFLRTALSVSFLSAVADRFGLWGAPGSKSVSWGNWSNFLEYSNSVNSFASPEVGTLLAYVATALEILLPLLLIIGYKLKWVSLFSGILLVSFAIAMTLSFGLKPPLDYSVFTGAAAAFLLSTIGSCNYSLDNYILAKNKEA</sequence>
<evidence type="ECO:0000256" key="6">
    <source>
        <dbReference type="SAM" id="SignalP"/>
    </source>
</evidence>
<name>A0A495MLJ2_9FLAO</name>
<evidence type="ECO:0000313" key="7">
    <source>
        <dbReference type="EMBL" id="RKS26215.1"/>
    </source>
</evidence>
<dbReference type="RefSeq" id="WP_317125108.1">
    <property type="nucleotide sequence ID" value="NZ_RBLC01000001.1"/>
</dbReference>
<feature type="transmembrane region" description="Helical" evidence="5">
    <location>
        <begin position="116"/>
        <end position="138"/>
    </location>
</feature>
<dbReference type="InterPro" id="IPR032808">
    <property type="entry name" value="DoxX"/>
</dbReference>
<gene>
    <name evidence="7" type="ORF">CLV94_1272</name>
</gene>
<keyword evidence="4 5" id="KW-0472">Membrane</keyword>
<feature type="signal peptide" evidence="6">
    <location>
        <begin position="1"/>
        <end position="24"/>
    </location>
</feature>
<evidence type="ECO:0000256" key="1">
    <source>
        <dbReference type="ARBA" id="ARBA00004141"/>
    </source>
</evidence>
<feature type="transmembrane region" description="Helical" evidence="5">
    <location>
        <begin position="64"/>
        <end position="84"/>
    </location>
</feature>
<feature type="transmembrane region" description="Helical" evidence="5">
    <location>
        <begin position="91"/>
        <end position="110"/>
    </location>
</feature>
<evidence type="ECO:0000256" key="4">
    <source>
        <dbReference type="ARBA" id="ARBA00023136"/>
    </source>
</evidence>